<dbReference type="EMBL" id="LCIA01000002">
    <property type="protein sequence ID" value="KKT45641.1"/>
    <property type="molecule type" value="Genomic_DNA"/>
</dbReference>
<proteinExistence type="predicted"/>
<dbReference type="Gene3D" id="3.60.21.10">
    <property type="match status" value="1"/>
</dbReference>
<dbReference type="GO" id="GO:0016787">
    <property type="term" value="F:hydrolase activity"/>
    <property type="evidence" value="ECO:0007669"/>
    <property type="project" value="InterPro"/>
</dbReference>
<feature type="domain" description="Calcineurin-like phosphoesterase" evidence="1">
    <location>
        <begin position="96"/>
        <end position="271"/>
    </location>
</feature>
<reference evidence="2 3" key="1">
    <citation type="journal article" date="2015" name="Nature">
        <title>rRNA introns, odd ribosomes, and small enigmatic genomes across a large radiation of phyla.</title>
        <authorList>
            <person name="Brown C.T."/>
            <person name="Hug L.A."/>
            <person name="Thomas B.C."/>
            <person name="Sharon I."/>
            <person name="Castelle C.J."/>
            <person name="Singh A."/>
            <person name="Wilkins M.J."/>
            <person name="Williams K.H."/>
            <person name="Banfield J.F."/>
        </authorList>
    </citation>
    <scope>NUCLEOTIDE SEQUENCE [LARGE SCALE GENOMIC DNA]</scope>
</reference>
<dbReference type="Pfam" id="PF00149">
    <property type="entry name" value="Metallophos"/>
    <property type="match status" value="1"/>
</dbReference>
<dbReference type="AlphaFoldDB" id="A0A0G1HE64"/>
<sequence>MAFLTKIRPTKGFSVLRVVTAVLVLGLLVVFVAESAKYFYSFSVPKSVSSKVDPHLKQVAAVLGSAKSSVDSISKLGALESTGSSNVASERPVKLTVGVLADSHNGLAYLTRALTQLRSLGVDYILFLGDYTDWGDEAALKKAKSTMDASSVPYFSLPGDHDLGQTRDESNFEAVFGQARGVLTEKSVTITYFDNSKNFTKIQESDMLWFKQAIVDSQFLFLSQPLVTNDMSRVMGIIDGVKDEAVHAQNLELLKAVRESGVKAVIAGDLHLFTSYQDPEKADLMHYSIGAVLKSQSVEKFNFQSPRFAVFKVFADDTFELVDTPIN</sequence>
<evidence type="ECO:0000313" key="3">
    <source>
        <dbReference type="Proteomes" id="UP000034128"/>
    </source>
</evidence>
<name>A0A0G1HE64_UNCKA</name>
<dbReference type="InterPro" id="IPR029052">
    <property type="entry name" value="Metallo-depent_PP-like"/>
</dbReference>
<evidence type="ECO:0000259" key="1">
    <source>
        <dbReference type="Pfam" id="PF00149"/>
    </source>
</evidence>
<gene>
    <name evidence="2" type="ORF">UW36_C0002G0028</name>
</gene>
<dbReference type="SUPFAM" id="SSF56300">
    <property type="entry name" value="Metallo-dependent phosphatases"/>
    <property type="match status" value="1"/>
</dbReference>
<dbReference type="Proteomes" id="UP000034128">
    <property type="component" value="Unassembled WGS sequence"/>
</dbReference>
<evidence type="ECO:0000313" key="2">
    <source>
        <dbReference type="EMBL" id="KKT45641.1"/>
    </source>
</evidence>
<organism evidence="2 3">
    <name type="scientific">candidate division WWE3 bacterium GW2011_GWA2_44_16</name>
    <dbReference type="NCBI Taxonomy" id="1619110"/>
    <lineage>
        <taxon>Bacteria</taxon>
        <taxon>Katanobacteria</taxon>
    </lineage>
</organism>
<protein>
    <submittedName>
        <fullName evidence="2">Metallophosphoesterase</fullName>
    </submittedName>
</protein>
<dbReference type="InterPro" id="IPR004843">
    <property type="entry name" value="Calcineurin-like_PHP"/>
</dbReference>
<accession>A0A0G1HE64</accession>
<comment type="caution">
    <text evidence="2">The sequence shown here is derived from an EMBL/GenBank/DDBJ whole genome shotgun (WGS) entry which is preliminary data.</text>
</comment>
<dbReference type="STRING" id="1619110.UW36_C0002G0028"/>